<dbReference type="SUPFAM" id="SSF53756">
    <property type="entry name" value="UDP-Glycosyltransferase/glycogen phosphorylase"/>
    <property type="match status" value="1"/>
</dbReference>
<dbReference type="AlphaFoldDB" id="V9Z7S5"/>
<dbReference type="PANTHER" id="PTHR12526:SF636">
    <property type="entry name" value="BLL3647 PROTEIN"/>
    <property type="match status" value="1"/>
</dbReference>
<dbReference type="CDD" id="cd03801">
    <property type="entry name" value="GT4_PimA-like"/>
    <property type="match status" value="1"/>
</dbReference>
<protein>
    <recommendedName>
        <fullName evidence="1">D-inositol 3-phosphate glycosyltransferase</fullName>
    </recommendedName>
</protein>
<gene>
    <name evidence="6" type="ORF">pFRL6_86</name>
</gene>
<dbReference type="EMBL" id="KF602051">
    <property type="protein sequence ID" value="AHE40173.1"/>
    <property type="molecule type" value="Genomic_DNA"/>
</dbReference>
<accession>V9Z7S5</accession>
<geneLocation type="plasmid" evidence="6">
    <name>pFRL6</name>
</geneLocation>
<evidence type="ECO:0000259" key="5">
    <source>
        <dbReference type="Pfam" id="PF13439"/>
    </source>
</evidence>
<keyword evidence="2" id="KW-0328">Glycosyltransferase</keyword>
<name>V9Z7S5_9ACTN</name>
<reference evidence="6" key="1">
    <citation type="submission" date="2013-09" db="EMBL/GenBank/DDBJ databases">
        <title>Complete nucleotide sequence of Streptomyces linear plasmid pFRL6.</title>
        <authorList>
            <person name="Chen Z."/>
            <person name="Fang P."/>
            <person name="Qin Z."/>
        </authorList>
    </citation>
    <scope>NUCLEOTIDE SEQUENCE</scope>
    <source>
        <plasmid evidence="6">pFRL6</plasmid>
    </source>
</reference>
<dbReference type="PANTHER" id="PTHR12526">
    <property type="entry name" value="GLYCOSYLTRANSFERASE"/>
    <property type="match status" value="1"/>
</dbReference>
<dbReference type="Gene3D" id="3.40.50.2000">
    <property type="entry name" value="Glycogen Phosphorylase B"/>
    <property type="match status" value="5"/>
</dbReference>
<dbReference type="RefSeq" id="WP_024127437.1">
    <property type="nucleotide sequence ID" value="NC_023286.1"/>
</dbReference>
<dbReference type="InterPro" id="IPR028098">
    <property type="entry name" value="Glyco_trans_4-like_N"/>
</dbReference>
<dbReference type="Pfam" id="PF00534">
    <property type="entry name" value="Glycos_transf_1"/>
    <property type="match status" value="1"/>
</dbReference>
<proteinExistence type="predicted"/>
<evidence type="ECO:0000313" key="6">
    <source>
        <dbReference type="EMBL" id="AHE40173.1"/>
    </source>
</evidence>
<keyword evidence="3 6" id="KW-0808">Transferase</keyword>
<keyword evidence="6" id="KW-0614">Plasmid</keyword>
<dbReference type="GO" id="GO:0016757">
    <property type="term" value="F:glycosyltransferase activity"/>
    <property type="evidence" value="ECO:0007669"/>
    <property type="project" value="UniProtKB-KW"/>
</dbReference>
<dbReference type="InterPro" id="IPR001296">
    <property type="entry name" value="Glyco_trans_1"/>
</dbReference>
<dbReference type="Pfam" id="PF13439">
    <property type="entry name" value="Glyco_transf_4"/>
    <property type="match status" value="1"/>
</dbReference>
<evidence type="ECO:0000256" key="3">
    <source>
        <dbReference type="ARBA" id="ARBA00022679"/>
    </source>
</evidence>
<organism evidence="6">
    <name type="scientific">Streptomyces sp. F12</name>
    <dbReference type="NCBI Taxonomy" id="1436084"/>
    <lineage>
        <taxon>Bacteria</taxon>
        <taxon>Bacillati</taxon>
        <taxon>Actinomycetota</taxon>
        <taxon>Actinomycetes</taxon>
        <taxon>Kitasatosporales</taxon>
        <taxon>Streptomycetaceae</taxon>
        <taxon>Streptomyces</taxon>
    </lineage>
</organism>
<feature type="domain" description="Glycosyl transferase family 1" evidence="4">
    <location>
        <begin position="329"/>
        <end position="489"/>
    </location>
</feature>
<evidence type="ECO:0000259" key="4">
    <source>
        <dbReference type="Pfam" id="PF00534"/>
    </source>
</evidence>
<feature type="domain" description="Glycosyltransferase subfamily 4-like N-terminal" evidence="5">
    <location>
        <begin position="15"/>
        <end position="274"/>
    </location>
</feature>
<sequence>MALSVDTAVLFYPRGGSAQVVRYLLHELNALGHTTRLHAGSLGKSGDYSHAATFYQGLNLHPFDYNAAHTAWKRGDNPQLCDHPFHPSYEDRGTCPDPLFTAVPQQAADHLTRTWTRHLSEHRSSDPDVLHLHHLSHLQTSAATAYRHTPRVTTLHGTELKIIQGMRQRLSLARRTGHSPSDLAHLLHSSNPRREAEASRLARAASLSDADTAVLTSTAWEKWAHSGYWLQRLHRAARQAGQLAAVSEHDQALASRLLHLREEIPVVPNGVDTHTFRPLNLDHTTRLQHLRRWLVDEPRGWAPGGAAGSIRYTDADLKRLHTPDGSLRPLLLWVGRFLDFKRVPVLLQAFASARTRLTPPPALLMWGGYPGEYEGDHPADLAEKLGIADDVYFIGWRGHDELPLGLDCADLMVAPAVNEPFGMVYLEAQACGTPPITTSTGGPARLITSQGPRADGWLVPPDDPAALADTVTGALTDRTERRRRALNARAHVESTYSWARTAQHYLALYASALRH</sequence>
<evidence type="ECO:0000256" key="1">
    <source>
        <dbReference type="ARBA" id="ARBA00021292"/>
    </source>
</evidence>
<evidence type="ECO:0000256" key="2">
    <source>
        <dbReference type="ARBA" id="ARBA00022676"/>
    </source>
</evidence>